<dbReference type="GO" id="GO:0000981">
    <property type="term" value="F:DNA-binding transcription factor activity, RNA polymerase II-specific"/>
    <property type="evidence" value="ECO:0007669"/>
    <property type="project" value="TreeGrafter"/>
</dbReference>
<dbReference type="Proteomes" id="UP000749559">
    <property type="component" value="Unassembled WGS sequence"/>
</dbReference>
<gene>
    <name evidence="3" type="ORF">OFUS_LOCUS23605</name>
</gene>
<feature type="compositionally biased region" description="Polar residues" evidence="2">
    <location>
        <begin position="79"/>
        <end position="96"/>
    </location>
</feature>
<organism evidence="3 4">
    <name type="scientific">Owenia fusiformis</name>
    <name type="common">Polychaete worm</name>
    <dbReference type="NCBI Taxonomy" id="6347"/>
    <lineage>
        <taxon>Eukaryota</taxon>
        <taxon>Metazoa</taxon>
        <taxon>Spiralia</taxon>
        <taxon>Lophotrochozoa</taxon>
        <taxon>Annelida</taxon>
        <taxon>Polychaeta</taxon>
        <taxon>Sedentaria</taxon>
        <taxon>Canalipalpata</taxon>
        <taxon>Sabellida</taxon>
        <taxon>Oweniida</taxon>
        <taxon>Oweniidae</taxon>
        <taxon>Owenia</taxon>
    </lineage>
</organism>
<evidence type="ECO:0000256" key="1">
    <source>
        <dbReference type="ARBA" id="ARBA00023125"/>
    </source>
</evidence>
<dbReference type="InterPro" id="IPR036638">
    <property type="entry name" value="HLH_DNA-bd_sf"/>
</dbReference>
<dbReference type="Pfam" id="PF00010">
    <property type="entry name" value="HLH"/>
    <property type="match status" value="1"/>
</dbReference>
<comment type="caution">
    <text evidence="3">The sequence shown here is derived from an EMBL/GenBank/DDBJ whole genome shotgun (WGS) entry which is preliminary data.</text>
</comment>
<dbReference type="GO" id="GO:0032502">
    <property type="term" value="P:developmental process"/>
    <property type="evidence" value="ECO:0007669"/>
    <property type="project" value="TreeGrafter"/>
</dbReference>
<sequence>MTGYQSPTSSLDELVHGKSCLYSGSSNSSYSDSEGDAMEQFLDQIQPIYNAHQTALCARNGDTNRNTTQFAHSMNVAPQQQPLNASNTQMRETNNKTSKKRSGKTYKHIPHSEKAPQVVAKRNARERRRVQAVNGAFIRLRRHVPYENKHKRLSKVKTLRFAIEYIHYLKTMIHDYDDQLTRSCRHTTPHRIQMAEINSSAKENNAQWLPVEMPQQVANQGEYYSYDMPYHHHYHQ</sequence>
<dbReference type="OrthoDB" id="6241467at2759"/>
<feature type="compositionally biased region" description="Basic residues" evidence="2">
    <location>
        <begin position="97"/>
        <end position="108"/>
    </location>
</feature>
<proteinExistence type="predicted"/>
<dbReference type="SUPFAM" id="SSF47459">
    <property type="entry name" value="HLH, helix-loop-helix DNA-binding domain"/>
    <property type="match status" value="1"/>
</dbReference>
<dbReference type="PROSITE" id="PS50888">
    <property type="entry name" value="BHLH"/>
    <property type="match status" value="1"/>
</dbReference>
<keyword evidence="1" id="KW-0238">DNA-binding</keyword>
<dbReference type="GO" id="GO:0046983">
    <property type="term" value="F:protein dimerization activity"/>
    <property type="evidence" value="ECO:0007669"/>
    <property type="project" value="InterPro"/>
</dbReference>
<dbReference type="InterPro" id="IPR011598">
    <property type="entry name" value="bHLH_dom"/>
</dbReference>
<protein>
    <submittedName>
        <fullName evidence="3">Uncharacterized protein</fullName>
    </submittedName>
</protein>
<evidence type="ECO:0000313" key="3">
    <source>
        <dbReference type="EMBL" id="CAH1799619.1"/>
    </source>
</evidence>
<dbReference type="Gene3D" id="4.10.280.10">
    <property type="entry name" value="Helix-loop-helix DNA-binding domain"/>
    <property type="match status" value="1"/>
</dbReference>
<keyword evidence="4" id="KW-1185">Reference proteome</keyword>
<dbReference type="AlphaFoldDB" id="A0A8J1TBW2"/>
<evidence type="ECO:0000313" key="4">
    <source>
        <dbReference type="Proteomes" id="UP000749559"/>
    </source>
</evidence>
<feature type="region of interest" description="Disordered" evidence="2">
    <location>
        <begin position="79"/>
        <end position="108"/>
    </location>
</feature>
<reference evidence="3" key="1">
    <citation type="submission" date="2022-03" db="EMBL/GenBank/DDBJ databases">
        <authorList>
            <person name="Martin C."/>
        </authorList>
    </citation>
    <scope>NUCLEOTIDE SEQUENCE</scope>
</reference>
<dbReference type="PANTHER" id="PTHR23349:SF108">
    <property type="entry name" value="BHLH DOMAIN-CONTAINING PROTEIN"/>
    <property type="match status" value="1"/>
</dbReference>
<dbReference type="GO" id="GO:0000977">
    <property type="term" value="F:RNA polymerase II transcription regulatory region sequence-specific DNA binding"/>
    <property type="evidence" value="ECO:0007669"/>
    <property type="project" value="TreeGrafter"/>
</dbReference>
<dbReference type="InterPro" id="IPR050283">
    <property type="entry name" value="E-box_TF_Regulators"/>
</dbReference>
<dbReference type="EMBL" id="CAIIXF020000011">
    <property type="protein sequence ID" value="CAH1799619.1"/>
    <property type="molecule type" value="Genomic_DNA"/>
</dbReference>
<dbReference type="SMART" id="SM00353">
    <property type="entry name" value="HLH"/>
    <property type="match status" value="1"/>
</dbReference>
<evidence type="ECO:0000256" key="2">
    <source>
        <dbReference type="SAM" id="MobiDB-lite"/>
    </source>
</evidence>
<accession>A0A8J1TBW2</accession>
<name>A0A8J1TBW2_OWEFU</name>
<dbReference type="CDD" id="cd11418">
    <property type="entry name" value="bHLH_TS_ASCL"/>
    <property type="match status" value="1"/>
</dbReference>
<dbReference type="PANTHER" id="PTHR23349">
    <property type="entry name" value="BASIC HELIX-LOOP-HELIX TRANSCRIPTION FACTOR, TWIST"/>
    <property type="match status" value="1"/>
</dbReference>